<dbReference type="SUPFAM" id="SSF56436">
    <property type="entry name" value="C-type lectin-like"/>
    <property type="match status" value="1"/>
</dbReference>
<dbReference type="EMBL" id="SEYY01019383">
    <property type="protein sequence ID" value="KAB7498312.1"/>
    <property type="molecule type" value="Genomic_DNA"/>
</dbReference>
<name>A0A5N5SWB4_9CRUS</name>
<dbReference type="Gene3D" id="3.10.100.10">
    <property type="entry name" value="Mannose-Binding Protein A, subunit A"/>
    <property type="match status" value="1"/>
</dbReference>
<comment type="caution">
    <text evidence="1">The sequence shown here is derived from an EMBL/GenBank/DDBJ whole genome shotgun (WGS) entry which is preliminary data.</text>
</comment>
<organism evidence="1 2">
    <name type="scientific">Armadillidium nasatum</name>
    <dbReference type="NCBI Taxonomy" id="96803"/>
    <lineage>
        <taxon>Eukaryota</taxon>
        <taxon>Metazoa</taxon>
        <taxon>Ecdysozoa</taxon>
        <taxon>Arthropoda</taxon>
        <taxon>Crustacea</taxon>
        <taxon>Multicrustacea</taxon>
        <taxon>Malacostraca</taxon>
        <taxon>Eumalacostraca</taxon>
        <taxon>Peracarida</taxon>
        <taxon>Isopoda</taxon>
        <taxon>Oniscidea</taxon>
        <taxon>Crinocheta</taxon>
        <taxon>Armadillidiidae</taxon>
        <taxon>Armadillidium</taxon>
    </lineage>
</organism>
<protein>
    <submittedName>
        <fullName evidence="1">Uncharacterized protein</fullName>
    </submittedName>
</protein>
<evidence type="ECO:0000313" key="1">
    <source>
        <dbReference type="EMBL" id="KAB7498312.1"/>
    </source>
</evidence>
<accession>A0A5N5SWB4</accession>
<dbReference type="AlphaFoldDB" id="A0A5N5SWB4"/>
<evidence type="ECO:0000313" key="2">
    <source>
        <dbReference type="Proteomes" id="UP000326759"/>
    </source>
</evidence>
<sequence length="361" mass="42303">MINSILFSKMFFKKDIHMNSPIKSSISRINNSTPHCTSRGDSDLKEELGECESGWEYFNGTCYLDSSSSALLEKAREKNFLDSQSECIVKNSILLSLTPEEEGVFLQYLLDFKLNQKDIFKLQRYWLRNEHEEQNIKKESGENCSTFSIDLKSLKYFKSNAENCLMKHNYICMKRSERSSNDLQTDCYFFIIHPHPSWNSPFRSSYNSPFWDDFVRSHPYPRYLYHDPLNVMTFHNVRKRLQIELPKRKANPLLPIFQSRIKIPSSKNSYFIDGLENDVGKPMLRNHSPIRVLDIMKYKKKDKVKKPPTFIGCRDDDVLINETCFHSIKIESMKVARKICKRDYNGILDDKTSDPFSIDGS</sequence>
<dbReference type="InterPro" id="IPR016186">
    <property type="entry name" value="C-type_lectin-like/link_sf"/>
</dbReference>
<keyword evidence="2" id="KW-1185">Reference proteome</keyword>
<dbReference type="Proteomes" id="UP000326759">
    <property type="component" value="Unassembled WGS sequence"/>
</dbReference>
<dbReference type="InterPro" id="IPR016187">
    <property type="entry name" value="CTDL_fold"/>
</dbReference>
<proteinExistence type="predicted"/>
<reference evidence="1 2" key="1">
    <citation type="journal article" date="2019" name="PLoS Biol.">
        <title>Sex chromosomes control vertical transmission of feminizing Wolbachia symbionts in an isopod.</title>
        <authorList>
            <person name="Becking T."/>
            <person name="Chebbi M.A."/>
            <person name="Giraud I."/>
            <person name="Moumen B."/>
            <person name="Laverre T."/>
            <person name="Caubet Y."/>
            <person name="Peccoud J."/>
            <person name="Gilbert C."/>
            <person name="Cordaux R."/>
        </authorList>
    </citation>
    <scope>NUCLEOTIDE SEQUENCE [LARGE SCALE GENOMIC DNA]</scope>
    <source>
        <strain evidence="1">ANa2</strain>
        <tissue evidence="1">Whole body excluding digestive tract and cuticle</tissue>
    </source>
</reference>
<gene>
    <name evidence="1" type="ORF">Anas_02955</name>
</gene>